<dbReference type="OrthoDB" id="2337158at2759"/>
<evidence type="ECO:0000256" key="1">
    <source>
        <dbReference type="SAM" id="MobiDB-lite"/>
    </source>
</evidence>
<evidence type="ECO:0000313" key="3">
    <source>
        <dbReference type="Proteomes" id="UP000306050"/>
    </source>
</evidence>
<accession>A0A4U7KXH9</accession>
<dbReference type="AlphaFoldDB" id="A0A4U7KXH9"/>
<organism evidence="2 3">
    <name type="scientific">Sporisorium graminicola</name>
    <dbReference type="NCBI Taxonomy" id="280036"/>
    <lineage>
        <taxon>Eukaryota</taxon>
        <taxon>Fungi</taxon>
        <taxon>Dikarya</taxon>
        <taxon>Basidiomycota</taxon>
        <taxon>Ustilaginomycotina</taxon>
        <taxon>Ustilaginomycetes</taxon>
        <taxon>Ustilaginales</taxon>
        <taxon>Ustilaginaceae</taxon>
        <taxon>Sporisorium</taxon>
    </lineage>
</organism>
<feature type="region of interest" description="Disordered" evidence="1">
    <location>
        <begin position="377"/>
        <end position="398"/>
    </location>
</feature>
<gene>
    <name evidence="2" type="ORF">EX895_001801</name>
</gene>
<dbReference type="RefSeq" id="XP_029741255.1">
    <property type="nucleotide sequence ID" value="XM_029882400.1"/>
</dbReference>
<feature type="region of interest" description="Disordered" evidence="1">
    <location>
        <begin position="287"/>
        <end position="358"/>
    </location>
</feature>
<comment type="caution">
    <text evidence="2">The sequence shown here is derived from an EMBL/GenBank/DDBJ whole genome shotgun (WGS) entry which is preliminary data.</text>
</comment>
<dbReference type="GeneID" id="40724696"/>
<feature type="compositionally biased region" description="Basic and acidic residues" evidence="1">
    <location>
        <begin position="760"/>
        <end position="772"/>
    </location>
</feature>
<feature type="region of interest" description="Disordered" evidence="1">
    <location>
        <begin position="102"/>
        <end position="128"/>
    </location>
</feature>
<sequence length="865" mass="95595">MTDDNDGSGGDKMAAATRKQHRPFTQLASRLVQLIDDRFDEDQYDQAIELLEQLATDGIRPPKSLFQKLVALSLCSLAPGQVASTSRWTLDHQLHDIASRLLTQHKGSSKSDRNVTKAASTASDRPSPSAVLKASSLLIRYSRSSRDISAADVASQSDAEHSDALLARQILEALPSRRRPLPSSRTASPESPRRDEDSNSGDRSFEVSSIESWVRDDLRCADDVWDLLCHRRFSSGKKVADASLEQVSEFWMSGSERKRYQKQLQSCTDGQQRFEDRLDDIRWKKLKANQSSDSSDSSSDNDSDDDDSGPRLSMSRKRSTKTKSKRESASPAKPTKRVRLAAPPRDGNEAQQTNIKMTEGSWRTLHVLLRLWEQTTPNAGAASTGPGSTPEEDEPPLLWQFPRSHSSRLSGRPMSKRLTGLDTTDELDRALDVAFSFPSILSAYIPSSTGNGATANLFDTANAAETRGDSRPFSAVPEAELMHRQEVGERKEERLMAIRAETAAWLLSSIYRLAKLNYISSIAFTEGMSERMEALQAPEVQCLVLSLLQQQPGLVATVLARYLSDVSRTRPDKKRSPDPVHFRFDGHEEVKLEAALPYAMPSEEAASTLLRDCSMRSRDHDAKASLQYLLLNKLELEDSANSNLSLTFPGRAESRKQSVVHKQSRRNIKVESDACKTGKMKTKIEGGDVAAVVTEESKKDGLVAFAVVRAVQMEARDRMNQIKFLIARALMSMHTGSKSSQTEQGANVMPNGTTAVPGADQRDGQAVEADSKSQRQQVQLFLARLLKALKHDADDFGGCLSAMKTHVVKDIRRRKGVDDLLNSSRDARVALPSLESVVGRCQKCLESTQDLAGTTRLLLDSIKVL</sequence>
<keyword evidence="3" id="KW-1185">Reference proteome</keyword>
<evidence type="ECO:0000313" key="2">
    <source>
        <dbReference type="EMBL" id="TKY89270.1"/>
    </source>
</evidence>
<feature type="region of interest" description="Disordered" evidence="1">
    <location>
        <begin position="738"/>
        <end position="772"/>
    </location>
</feature>
<feature type="region of interest" description="Disordered" evidence="1">
    <location>
        <begin position="1"/>
        <end position="22"/>
    </location>
</feature>
<name>A0A4U7KXH9_9BASI</name>
<feature type="compositionally biased region" description="Polar residues" evidence="1">
    <location>
        <begin position="117"/>
        <end position="126"/>
    </location>
</feature>
<reference evidence="2 3" key="1">
    <citation type="submission" date="2019-05" db="EMBL/GenBank/DDBJ databases">
        <title>Sporisorium graminicola CBS 10092 draft sequencing and annotation.</title>
        <authorList>
            <person name="Solano-Gonzalez S."/>
            <person name="Caddick M.X."/>
            <person name="Darby A."/>
        </authorList>
    </citation>
    <scope>NUCLEOTIDE SEQUENCE [LARGE SCALE GENOMIC DNA]</scope>
    <source>
        <strain evidence="2 3">CBS 10092</strain>
    </source>
</reference>
<protein>
    <submittedName>
        <fullName evidence="2">Uncharacterized protein</fullName>
    </submittedName>
</protein>
<dbReference type="KEGG" id="sgra:EX895_001801"/>
<feature type="compositionally biased region" description="Basic residues" evidence="1">
    <location>
        <begin position="314"/>
        <end position="324"/>
    </location>
</feature>
<feature type="region of interest" description="Disordered" evidence="1">
    <location>
        <begin position="176"/>
        <end position="206"/>
    </location>
</feature>
<feature type="compositionally biased region" description="Polar residues" evidence="1">
    <location>
        <begin position="738"/>
        <end position="754"/>
    </location>
</feature>
<proteinExistence type="predicted"/>
<dbReference type="Proteomes" id="UP000306050">
    <property type="component" value="Chromosome SGRAM_12"/>
</dbReference>
<dbReference type="EMBL" id="SRRM01000005">
    <property type="protein sequence ID" value="TKY89270.1"/>
    <property type="molecule type" value="Genomic_DNA"/>
</dbReference>